<accession>A0ABW1KK91</accession>
<dbReference type="Proteomes" id="UP001596203">
    <property type="component" value="Unassembled WGS sequence"/>
</dbReference>
<comment type="caution">
    <text evidence="1">The sequence shown here is derived from an EMBL/GenBank/DDBJ whole genome shotgun (WGS) entry which is preliminary data.</text>
</comment>
<protein>
    <submittedName>
        <fullName evidence="1">Uncharacterized protein</fullName>
    </submittedName>
</protein>
<gene>
    <name evidence="1" type="ORF">ACFP2T_34830</name>
</gene>
<sequence length="84" mass="8736">MDLVEQRGRSLRATATVSGDIDHLGIDPVHADACLTFTGILVSLHDVSSPDVALARLGQFTDTDGLALDSGGSDAALRFTAQPD</sequence>
<reference evidence="2" key="1">
    <citation type="journal article" date="2019" name="Int. J. Syst. Evol. Microbiol.">
        <title>The Global Catalogue of Microorganisms (GCM) 10K type strain sequencing project: providing services to taxonomists for standard genome sequencing and annotation.</title>
        <authorList>
            <consortium name="The Broad Institute Genomics Platform"/>
            <consortium name="The Broad Institute Genome Sequencing Center for Infectious Disease"/>
            <person name="Wu L."/>
            <person name="Ma J."/>
        </authorList>
    </citation>
    <scope>NUCLEOTIDE SEQUENCE [LARGE SCALE GENOMIC DNA]</scope>
    <source>
        <strain evidence="2">ZS-35-S2</strain>
    </source>
</reference>
<organism evidence="1 2">
    <name type="scientific">Plantactinospora solaniradicis</name>
    <dbReference type="NCBI Taxonomy" id="1723736"/>
    <lineage>
        <taxon>Bacteria</taxon>
        <taxon>Bacillati</taxon>
        <taxon>Actinomycetota</taxon>
        <taxon>Actinomycetes</taxon>
        <taxon>Micromonosporales</taxon>
        <taxon>Micromonosporaceae</taxon>
        <taxon>Plantactinospora</taxon>
    </lineage>
</organism>
<proteinExistence type="predicted"/>
<evidence type="ECO:0000313" key="1">
    <source>
        <dbReference type="EMBL" id="MFC6021337.1"/>
    </source>
</evidence>
<name>A0ABW1KK91_9ACTN</name>
<keyword evidence="2" id="KW-1185">Reference proteome</keyword>
<dbReference type="EMBL" id="JBHSPR010000042">
    <property type="protein sequence ID" value="MFC6021337.1"/>
    <property type="molecule type" value="Genomic_DNA"/>
</dbReference>
<dbReference type="RefSeq" id="WP_377429416.1">
    <property type="nucleotide sequence ID" value="NZ_JBHSPR010000042.1"/>
</dbReference>
<evidence type="ECO:0000313" key="2">
    <source>
        <dbReference type="Proteomes" id="UP001596203"/>
    </source>
</evidence>